<evidence type="ECO:0000256" key="1">
    <source>
        <dbReference type="SAM" id="MobiDB-lite"/>
    </source>
</evidence>
<dbReference type="AlphaFoldDB" id="A0AA39QSJ6"/>
<dbReference type="Proteomes" id="UP001166286">
    <property type="component" value="Unassembled WGS sequence"/>
</dbReference>
<accession>A0AA39QSJ6</accession>
<dbReference type="EMBL" id="JAFEKC020000025">
    <property type="protein sequence ID" value="KAK0507109.1"/>
    <property type="molecule type" value="Genomic_DNA"/>
</dbReference>
<sequence>MQNPTEAQLSHLQSRSHRSQPLINTMTSSTTSSRLSSRCSPPPPSNTSIFHSDDPHEHKATHSSHQHRTDTEHRSSVLPSQRQVLPPLFRSSQGGPPHKRRKTCLPRSSSLNRGIKIYRHWTAKSFKPSLAIDVPTNPTHTQSLWQLVMTGDDGSVRTAGVSDQIRKKDSKVASAAERKKRSRQEKTEKSVSEPSYPPSETETLETGSTQTTQKSASKRNTPRSKAFEQNVLRPRSIIIDHESMPITAYAHFDVKEPPPPNMTQHEYYTDVRSVPKSTIWVETNTAFIKTVQETYNDMLRWRMCEAEFATYAKEELLKRNESLDKDSRLFQTMRLVELVNKPEDETINWVPPPLTEAPSPANEFAFDIRPDCAYWVSLQGTDPKLRYIIESIVHTICGNFASPYFTIEFNKDDQDWQLALNRLAAVSALALYNRFCLRQESLVQGETWTRRRTRVLRHYGMTMQGDEYMVWCTRPRLTKDFKWAGCEMERIGSGRCSRDDDIHELIHWINEVHCWGLIKHAPSVEKDLKRTIEKHHKQIGGSRSSDIGRDSEDEPDSEGKSDSENESDSEDAPDADFAKRVLEPRSIKILDTYQFLDTTYAHFGIEVPETRHVAAIDPTKKLPESSIWIDASDTFVKRVAKRYTDMLSRNLCKAEFATYAKENLLKRDDFVDDKKTDIREWRAERLVELVAKPEPKHTWAAPPIIEGLESANLSSSSEYPFDVRPDCSYWLGLKAFNPEYQSEVHRLIPTIHREFISPYFTIEFTRDLDAEVVVKNQVAAASSLALYNRFRLREKRLSVMQKPWTKEDLIMDIKHYGLTMQRSQYEIWCITPTLSEVDRWAGCEMKLIGSGYCDESYNVRRFINWINEIHYWGLTVHGPSCQNDAKYILSKKCKGFTPSEIGVEVRGNDKELRNSGTHSKGQR</sequence>
<reference evidence="2" key="1">
    <citation type="submission" date="2023-03" db="EMBL/GenBank/DDBJ databases">
        <title>Complete genome of Cladonia borealis.</title>
        <authorList>
            <person name="Park H."/>
        </authorList>
    </citation>
    <scope>NUCLEOTIDE SEQUENCE</scope>
    <source>
        <strain evidence="2">ANT050790</strain>
    </source>
</reference>
<name>A0AA39QSJ6_9LECA</name>
<proteinExistence type="predicted"/>
<evidence type="ECO:0000313" key="3">
    <source>
        <dbReference type="Proteomes" id="UP001166286"/>
    </source>
</evidence>
<protein>
    <submittedName>
        <fullName evidence="2">Uncharacterized protein</fullName>
    </submittedName>
</protein>
<feature type="region of interest" description="Disordered" evidence="1">
    <location>
        <begin position="158"/>
        <end position="232"/>
    </location>
</feature>
<feature type="region of interest" description="Disordered" evidence="1">
    <location>
        <begin position="535"/>
        <end position="577"/>
    </location>
</feature>
<feature type="compositionally biased region" description="Low complexity" evidence="1">
    <location>
        <begin position="27"/>
        <end position="39"/>
    </location>
</feature>
<keyword evidence="3" id="KW-1185">Reference proteome</keyword>
<comment type="caution">
    <text evidence="2">The sequence shown here is derived from an EMBL/GenBank/DDBJ whole genome shotgun (WGS) entry which is preliminary data.</text>
</comment>
<feature type="compositionally biased region" description="Low complexity" evidence="1">
    <location>
        <begin position="199"/>
        <end position="213"/>
    </location>
</feature>
<organism evidence="2 3">
    <name type="scientific">Cladonia borealis</name>
    <dbReference type="NCBI Taxonomy" id="184061"/>
    <lineage>
        <taxon>Eukaryota</taxon>
        <taxon>Fungi</taxon>
        <taxon>Dikarya</taxon>
        <taxon>Ascomycota</taxon>
        <taxon>Pezizomycotina</taxon>
        <taxon>Lecanoromycetes</taxon>
        <taxon>OSLEUM clade</taxon>
        <taxon>Lecanoromycetidae</taxon>
        <taxon>Lecanorales</taxon>
        <taxon>Lecanorineae</taxon>
        <taxon>Cladoniaceae</taxon>
        <taxon>Cladonia</taxon>
    </lineage>
</organism>
<feature type="compositionally biased region" description="Acidic residues" evidence="1">
    <location>
        <begin position="564"/>
        <end position="574"/>
    </location>
</feature>
<evidence type="ECO:0000313" key="2">
    <source>
        <dbReference type="EMBL" id="KAK0507109.1"/>
    </source>
</evidence>
<feature type="compositionally biased region" description="Basic and acidic residues" evidence="1">
    <location>
        <begin position="51"/>
        <end position="60"/>
    </location>
</feature>
<feature type="compositionally biased region" description="Polar residues" evidence="1">
    <location>
        <begin position="1"/>
        <end position="26"/>
    </location>
</feature>
<feature type="region of interest" description="Disordered" evidence="1">
    <location>
        <begin position="1"/>
        <end position="108"/>
    </location>
</feature>
<gene>
    <name evidence="2" type="ORF">JMJ35_010567</name>
</gene>